<keyword evidence="2" id="KW-0732">Signal</keyword>
<accession>A0AAD3H473</accession>
<dbReference type="PANTHER" id="PTHR34801">
    <property type="entry name" value="EXPRESSED PROTEIN"/>
    <property type="match status" value="1"/>
</dbReference>
<evidence type="ECO:0000313" key="4">
    <source>
        <dbReference type="Proteomes" id="UP001054902"/>
    </source>
</evidence>
<gene>
    <name evidence="3" type="ORF">CTEN210_06221</name>
</gene>
<reference evidence="3 4" key="1">
    <citation type="journal article" date="2021" name="Sci. Rep.">
        <title>The genome of the diatom Chaetoceros tenuissimus carries an ancient integrated fragment of an extant virus.</title>
        <authorList>
            <person name="Hongo Y."/>
            <person name="Kimura K."/>
            <person name="Takaki Y."/>
            <person name="Yoshida Y."/>
            <person name="Baba S."/>
            <person name="Kobayashi G."/>
            <person name="Nagasaki K."/>
            <person name="Hano T."/>
            <person name="Tomaru Y."/>
        </authorList>
    </citation>
    <scope>NUCLEOTIDE SEQUENCE [LARGE SCALE GENOMIC DNA]</scope>
    <source>
        <strain evidence="3 4">NIES-3715</strain>
    </source>
</reference>
<evidence type="ECO:0000313" key="3">
    <source>
        <dbReference type="EMBL" id="GFH49745.1"/>
    </source>
</evidence>
<dbReference type="InterPro" id="IPR010865">
    <property type="entry name" value="DUF1499"/>
</dbReference>
<evidence type="ECO:0000256" key="1">
    <source>
        <dbReference type="SAM" id="MobiDB-lite"/>
    </source>
</evidence>
<dbReference type="Proteomes" id="UP001054902">
    <property type="component" value="Unassembled WGS sequence"/>
</dbReference>
<dbReference type="Pfam" id="PF07386">
    <property type="entry name" value="DUF1499"/>
    <property type="match status" value="1"/>
</dbReference>
<dbReference type="PANTHER" id="PTHR34801:SF6">
    <property type="entry name" value="SLL1620 PROTEIN"/>
    <property type="match status" value="1"/>
</dbReference>
<comment type="caution">
    <text evidence="3">The sequence shown here is derived from an EMBL/GenBank/DDBJ whole genome shotgun (WGS) entry which is preliminary data.</text>
</comment>
<feature type="region of interest" description="Disordered" evidence="1">
    <location>
        <begin position="74"/>
        <end position="97"/>
    </location>
</feature>
<feature type="signal peptide" evidence="2">
    <location>
        <begin position="1"/>
        <end position="18"/>
    </location>
</feature>
<keyword evidence="4" id="KW-1185">Reference proteome</keyword>
<protein>
    <submittedName>
        <fullName evidence="3">Uncharacterized protein</fullName>
    </submittedName>
</protein>
<name>A0AAD3H473_9STRA</name>
<dbReference type="AlphaFoldDB" id="A0AAD3H473"/>
<dbReference type="EMBL" id="BLLK01000038">
    <property type="protein sequence ID" value="GFH49745.1"/>
    <property type="molecule type" value="Genomic_DNA"/>
</dbReference>
<evidence type="ECO:0000256" key="2">
    <source>
        <dbReference type="SAM" id="SignalP"/>
    </source>
</evidence>
<sequence>MKVSSAAIFLGSLPFANAFTIPVQQTFVSQSSTQLYSFNEKSGDVNTRRESLQKLMSAVALPLLASSPANAFDNKISNQYDDRPKRRGPQPKDLGVATRKDMVGEEYLGLKPCGPSPNCFCSTDDVEDDPDHSIPAWTYPKGKSQEEAFNELYDVIMAYKPGQGNIDGGGFKVVTNDPKKGYIYTQFESLKAGYIDDFEVAYIEGKGENAVQVRSSSRVGYLDFGVNSKRINYIADKLNKLRWDAKGVEYATHKGYYAENNVSP</sequence>
<organism evidence="3 4">
    <name type="scientific">Chaetoceros tenuissimus</name>
    <dbReference type="NCBI Taxonomy" id="426638"/>
    <lineage>
        <taxon>Eukaryota</taxon>
        <taxon>Sar</taxon>
        <taxon>Stramenopiles</taxon>
        <taxon>Ochrophyta</taxon>
        <taxon>Bacillariophyta</taxon>
        <taxon>Coscinodiscophyceae</taxon>
        <taxon>Chaetocerotophycidae</taxon>
        <taxon>Chaetocerotales</taxon>
        <taxon>Chaetocerotaceae</taxon>
        <taxon>Chaetoceros</taxon>
    </lineage>
</organism>
<feature type="chain" id="PRO_5042013445" evidence="2">
    <location>
        <begin position="19"/>
        <end position="264"/>
    </location>
</feature>
<proteinExistence type="predicted"/>